<feature type="region of interest" description="Disordered" evidence="1">
    <location>
        <begin position="16"/>
        <end position="37"/>
    </location>
</feature>
<dbReference type="EMBL" id="JAWJWE010000002">
    <property type="protein sequence ID" value="KAK6642620.1"/>
    <property type="molecule type" value="Genomic_DNA"/>
</dbReference>
<gene>
    <name evidence="2" type="ORF">RUM43_004122</name>
</gene>
<feature type="compositionally biased region" description="Basic and acidic residues" evidence="1">
    <location>
        <begin position="24"/>
        <end position="37"/>
    </location>
</feature>
<evidence type="ECO:0000256" key="1">
    <source>
        <dbReference type="SAM" id="MobiDB-lite"/>
    </source>
</evidence>
<proteinExistence type="predicted"/>
<name>A0AAN8SB54_POLSC</name>
<dbReference type="AlphaFoldDB" id="A0AAN8SB54"/>
<sequence>RYVDLIKRLNIVGEQIAKPNPGSKKKESNPPDKLKLNTRCKNEDEKRTISNGIEQFSSVFLRINTLAST</sequence>
<reference evidence="2 3" key="1">
    <citation type="submission" date="2023-10" db="EMBL/GenBank/DDBJ databases">
        <title>Genomes of two closely related lineages of the louse Polyplax serrata with different host specificities.</title>
        <authorList>
            <person name="Martinu J."/>
            <person name="Tarabai H."/>
            <person name="Stefka J."/>
            <person name="Hypsa V."/>
        </authorList>
    </citation>
    <scope>NUCLEOTIDE SEQUENCE [LARGE SCALE GENOMIC DNA]</scope>
    <source>
        <strain evidence="2">HR10_N</strain>
    </source>
</reference>
<evidence type="ECO:0000313" key="2">
    <source>
        <dbReference type="EMBL" id="KAK6642620.1"/>
    </source>
</evidence>
<dbReference type="Proteomes" id="UP001372834">
    <property type="component" value="Unassembled WGS sequence"/>
</dbReference>
<comment type="caution">
    <text evidence="2">The sequence shown here is derived from an EMBL/GenBank/DDBJ whole genome shotgun (WGS) entry which is preliminary data.</text>
</comment>
<protein>
    <submittedName>
        <fullName evidence="2">Uncharacterized protein</fullName>
    </submittedName>
</protein>
<organism evidence="2 3">
    <name type="scientific">Polyplax serrata</name>
    <name type="common">Common mouse louse</name>
    <dbReference type="NCBI Taxonomy" id="468196"/>
    <lineage>
        <taxon>Eukaryota</taxon>
        <taxon>Metazoa</taxon>
        <taxon>Ecdysozoa</taxon>
        <taxon>Arthropoda</taxon>
        <taxon>Hexapoda</taxon>
        <taxon>Insecta</taxon>
        <taxon>Pterygota</taxon>
        <taxon>Neoptera</taxon>
        <taxon>Paraneoptera</taxon>
        <taxon>Psocodea</taxon>
        <taxon>Troctomorpha</taxon>
        <taxon>Phthiraptera</taxon>
        <taxon>Anoplura</taxon>
        <taxon>Polyplacidae</taxon>
        <taxon>Polyplax</taxon>
    </lineage>
</organism>
<evidence type="ECO:0000313" key="3">
    <source>
        <dbReference type="Proteomes" id="UP001372834"/>
    </source>
</evidence>
<accession>A0AAN8SB54</accession>
<feature type="non-terminal residue" evidence="2">
    <location>
        <position position="1"/>
    </location>
</feature>